<dbReference type="Pfam" id="PF07273">
    <property type="entry name" value="DUF1439"/>
    <property type="match status" value="1"/>
</dbReference>
<dbReference type="Gene3D" id="3.15.10.40">
    <property type="entry name" value="Uncharacterised protein PF07273, DUF1439"/>
    <property type="match status" value="1"/>
</dbReference>
<dbReference type="NCBIfam" id="NF007894">
    <property type="entry name" value="PRK10598.1"/>
    <property type="match status" value="1"/>
</dbReference>
<keyword evidence="4" id="KW-1185">Reference proteome</keyword>
<evidence type="ECO:0000313" key="3">
    <source>
        <dbReference type="EMBL" id="SUP99305.1"/>
    </source>
</evidence>
<dbReference type="EMBL" id="UHJG01000001">
    <property type="protein sequence ID" value="SUP99305.1"/>
    <property type="molecule type" value="Genomic_DNA"/>
</dbReference>
<dbReference type="InterPro" id="IPR010835">
    <property type="entry name" value="DUF1439"/>
</dbReference>
<dbReference type="AlphaFoldDB" id="A0A085U8E7"/>
<name>A0A085U8E7_YERRU</name>
<dbReference type="PATRIC" id="fig|29486.44.peg.1246"/>
<keyword evidence="1" id="KW-0732">Signal</keyword>
<dbReference type="eggNOG" id="ENOG502Z7KF">
    <property type="taxonomic scope" value="Bacteria"/>
</dbReference>
<dbReference type="EMBL" id="LN681231">
    <property type="protein sequence ID" value="CEK27355.1"/>
    <property type="molecule type" value="Genomic_DNA"/>
</dbReference>
<reference evidence="2" key="1">
    <citation type="journal article" date="2015" name="Genome Announc.">
        <title>Complete Genome Sequence of Yersinia ruckeri Strain CSF007-82, Etiologic Agent of Red Mouth Disease in Salmonid Fish.</title>
        <authorList>
            <person name="Nelson M.C."/>
            <person name="LaPatra S.E."/>
            <person name="Welch T.J."/>
            <person name="Graf J."/>
        </authorList>
    </citation>
    <scope>NUCLEOTIDE SEQUENCE</scope>
    <source>
        <strain evidence="2">CSF007-82</strain>
    </source>
</reference>
<reference evidence="3 4" key="2">
    <citation type="submission" date="2018-06" db="EMBL/GenBank/DDBJ databases">
        <authorList>
            <consortium name="Pathogen Informatics"/>
            <person name="Doyle S."/>
        </authorList>
    </citation>
    <scope>NUCLEOTIDE SEQUENCE [LARGE SCALE GENOMIC DNA]</scope>
    <source>
        <strain evidence="3 4">NCTC10476</strain>
    </source>
</reference>
<keyword evidence="3" id="KW-0449">Lipoprotein</keyword>
<accession>A0A085U8E7</accession>
<dbReference type="PROSITE" id="PS51257">
    <property type="entry name" value="PROKAR_LIPOPROTEIN"/>
    <property type="match status" value="1"/>
</dbReference>
<evidence type="ECO:0000313" key="2">
    <source>
        <dbReference type="EMBL" id="CEK27355.1"/>
    </source>
</evidence>
<evidence type="ECO:0000256" key="1">
    <source>
        <dbReference type="SAM" id="SignalP"/>
    </source>
</evidence>
<feature type="chain" id="PRO_5009745894" evidence="1">
    <location>
        <begin position="22"/>
        <end position="190"/>
    </location>
</feature>
<dbReference type="STRING" id="29486.UGYR_00880"/>
<protein>
    <submittedName>
        <fullName evidence="2 3">Lipoprotein yceB</fullName>
    </submittedName>
</protein>
<dbReference type="Proteomes" id="UP000255169">
    <property type="component" value="Unassembled WGS sequence"/>
</dbReference>
<gene>
    <name evidence="3" type="primary">yceB</name>
    <name evidence="2" type="ORF">CSF007_8005</name>
    <name evidence="3" type="ORF">NCTC10476_00533</name>
</gene>
<feature type="signal peptide" evidence="1">
    <location>
        <begin position="1"/>
        <end position="21"/>
    </location>
</feature>
<evidence type="ECO:0000313" key="4">
    <source>
        <dbReference type="Proteomes" id="UP000255169"/>
    </source>
</evidence>
<organism evidence="3 4">
    <name type="scientific">Yersinia ruckeri</name>
    <dbReference type="NCBI Taxonomy" id="29486"/>
    <lineage>
        <taxon>Bacteria</taxon>
        <taxon>Pseudomonadati</taxon>
        <taxon>Pseudomonadota</taxon>
        <taxon>Gammaproteobacteria</taxon>
        <taxon>Enterobacterales</taxon>
        <taxon>Yersiniaceae</taxon>
        <taxon>Yersinia</taxon>
    </lineage>
</organism>
<proteinExistence type="predicted"/>
<sequence length="190" mass="21046">MNMMKKLFCGAAALIFVGALTGCNPLTQYTLTEQEINTYLQKHNHYQKQIGVPGLVDAQITLTQLQSQIGRSEPGKITLTGNAQVKISSILGPQDAEMLLTLKAQPVFDREKGAIFLKDMEVTDYTVKPEKMDSVMSMLKPYLNQSLKSYFDQQPAYVLNAENSKTEAMAKKLAKGLEVKPGQLVVPFTD</sequence>